<dbReference type="AlphaFoldDB" id="A0A834Y0N8"/>
<dbReference type="GO" id="GO:0007030">
    <property type="term" value="P:Golgi organization"/>
    <property type="evidence" value="ECO:0007669"/>
    <property type="project" value="InterPro"/>
</dbReference>
<dbReference type="GO" id="GO:0000139">
    <property type="term" value="C:Golgi membrane"/>
    <property type="evidence" value="ECO:0007669"/>
    <property type="project" value="TreeGrafter"/>
</dbReference>
<accession>A0A834Y0N8</accession>
<evidence type="ECO:0000256" key="1">
    <source>
        <dbReference type="SAM" id="Coils"/>
    </source>
</evidence>
<evidence type="ECO:0000313" key="3">
    <source>
        <dbReference type="EMBL" id="KAF7995605.1"/>
    </source>
</evidence>
<comment type="caution">
    <text evidence="3">The sequence shown here is derived from an EMBL/GenBank/DDBJ whole genome shotgun (WGS) entry which is preliminary data.</text>
</comment>
<evidence type="ECO:0000256" key="2">
    <source>
        <dbReference type="SAM" id="MobiDB-lite"/>
    </source>
</evidence>
<feature type="coiled-coil region" evidence="1">
    <location>
        <begin position="193"/>
        <end position="227"/>
    </location>
</feature>
<dbReference type="OrthoDB" id="5959043at2759"/>
<reference evidence="3 4" key="1">
    <citation type="submission" date="2020-08" db="EMBL/GenBank/DDBJ databases">
        <title>Aphidius gifuensis genome sequencing and assembly.</title>
        <authorList>
            <person name="Du Z."/>
        </authorList>
    </citation>
    <scope>NUCLEOTIDE SEQUENCE [LARGE SCALE GENOMIC DNA]</scope>
    <source>
        <strain evidence="3">YNYX2018</strain>
        <tissue evidence="3">Adults</tissue>
    </source>
</reference>
<evidence type="ECO:0008006" key="5">
    <source>
        <dbReference type="Google" id="ProtNLM"/>
    </source>
</evidence>
<dbReference type="Proteomes" id="UP000639338">
    <property type="component" value="Unassembled WGS sequence"/>
</dbReference>
<feature type="compositionally biased region" description="Polar residues" evidence="2">
    <location>
        <begin position="1"/>
        <end position="44"/>
    </location>
</feature>
<sequence length="466" mass="52640">MDLTKSQLAQQNTPQESIQVFTNSKQQSRKNSLNTQSSTGQTSLPCPGRTQGDGMENSPIKNETKKLSDTLIYHPQNLNTSSLAPPLPPPTGAIVKLTPRNISRKKSVKLLTTLKSKEPKFIPYEPYKAAVNPIIPFEKKNYKKSMRNNNLDINDMIEQMSIHKSIEMEKNEKKYDKQIDDNVDVDADDKRELKEWQIEKMKYDLEIKNLKEENSQLENQLKFQAQVNGELKNLLVAAVGEDLETRVNLLTEDKLQLSKALLNSAKHLSTHQEQIEWLAGQCEVWRSKFLASSLMVEELAKWKAGLSQITIDLQEGIKRLLEEHVRVRDLLLKTYKLLSLLRQNFDPVGAMSFRRHELPTTNILDLSEGCYQVSEVLKVQLLSGMEHISLQKNINTIGLDTKTTGEKNIDKYLINPNLFISGIQQDAACSAVMGAAVAVGKSIFSQHNHEPSISCCSQCSGEIKQI</sequence>
<evidence type="ECO:0000313" key="4">
    <source>
        <dbReference type="Proteomes" id="UP000639338"/>
    </source>
</evidence>
<organism evidence="3 4">
    <name type="scientific">Aphidius gifuensis</name>
    <name type="common">Parasitoid wasp</name>
    <dbReference type="NCBI Taxonomy" id="684658"/>
    <lineage>
        <taxon>Eukaryota</taxon>
        <taxon>Metazoa</taxon>
        <taxon>Ecdysozoa</taxon>
        <taxon>Arthropoda</taxon>
        <taxon>Hexapoda</taxon>
        <taxon>Insecta</taxon>
        <taxon>Pterygota</taxon>
        <taxon>Neoptera</taxon>
        <taxon>Endopterygota</taxon>
        <taxon>Hymenoptera</taxon>
        <taxon>Apocrita</taxon>
        <taxon>Ichneumonoidea</taxon>
        <taxon>Braconidae</taxon>
        <taxon>Aphidiinae</taxon>
        <taxon>Aphidius</taxon>
    </lineage>
</organism>
<keyword evidence="1" id="KW-0175">Coiled coil</keyword>
<gene>
    <name evidence="3" type="ORF">HCN44_006712</name>
</gene>
<keyword evidence="4" id="KW-1185">Reference proteome</keyword>
<dbReference type="GO" id="GO:0043001">
    <property type="term" value="P:Golgi to plasma membrane protein transport"/>
    <property type="evidence" value="ECO:0007669"/>
    <property type="project" value="InterPro"/>
</dbReference>
<dbReference type="PANTHER" id="PTHR13066:SF2">
    <property type="entry name" value="GOLGIN-45"/>
    <property type="match status" value="1"/>
</dbReference>
<protein>
    <recommendedName>
        <fullName evidence="5">Golgin-45</fullName>
    </recommendedName>
</protein>
<name>A0A834Y0N8_APHGI</name>
<dbReference type="InterPro" id="IPR027095">
    <property type="entry name" value="Golgin-45"/>
</dbReference>
<dbReference type="EMBL" id="JACMRX010000002">
    <property type="protein sequence ID" value="KAF7995605.1"/>
    <property type="molecule type" value="Genomic_DNA"/>
</dbReference>
<feature type="region of interest" description="Disordered" evidence="2">
    <location>
        <begin position="1"/>
        <end position="61"/>
    </location>
</feature>
<dbReference type="PANTHER" id="PTHR13066">
    <property type="entry name" value="BASIC LEUCINE ZIPPER NUCLEAR FACTOR 1 BLZF1 PROTEIN"/>
    <property type="match status" value="1"/>
</dbReference>
<proteinExistence type="predicted"/>